<dbReference type="EnsemblMetazoa" id="XM_011405253.2">
    <property type="protein sequence ID" value="XP_011403555.1"/>
    <property type="gene ID" value="LOC105312528"/>
</dbReference>
<dbReference type="Proteomes" id="UP000007879">
    <property type="component" value="Unassembled WGS sequence"/>
</dbReference>
<evidence type="ECO:0000256" key="8">
    <source>
        <dbReference type="SAM" id="SignalP"/>
    </source>
</evidence>
<dbReference type="InterPro" id="IPR009011">
    <property type="entry name" value="Man6P_isomerase_rcpt-bd_dom_sf"/>
</dbReference>
<keyword evidence="4" id="KW-0813">Transport</keyword>
<dbReference type="SUPFAM" id="SSF50911">
    <property type="entry name" value="Mannose 6-phosphate receptor domain"/>
    <property type="match status" value="1"/>
</dbReference>
<keyword evidence="10" id="KW-1185">Reference proteome</keyword>
<reference evidence="9" key="2">
    <citation type="submission" date="2017-05" db="UniProtKB">
        <authorList>
            <consortium name="EnsemblMetazoa"/>
        </authorList>
    </citation>
    <scope>IDENTIFICATION</scope>
</reference>
<evidence type="ECO:0000256" key="1">
    <source>
        <dbReference type="ARBA" id="ARBA00004472"/>
    </source>
</evidence>
<dbReference type="EnsemblMetazoa" id="Aqu2.1.33531_001">
    <property type="protein sequence ID" value="Aqu2.1.33531_001"/>
    <property type="gene ID" value="Aqu2.1.33531"/>
</dbReference>
<dbReference type="OrthoDB" id="29460at2759"/>
<keyword evidence="4" id="KW-0653">Protein transport</keyword>
<keyword evidence="6 7" id="KW-0472">Membrane</keyword>
<dbReference type="AlphaFoldDB" id="A0A1X7V0Q4"/>
<dbReference type="KEGG" id="aqu:105312528"/>
<dbReference type="InterPro" id="IPR018939">
    <property type="entry name" value="Autophagy-rel_prot_27"/>
</dbReference>
<evidence type="ECO:0000313" key="10">
    <source>
        <dbReference type="Proteomes" id="UP000007879"/>
    </source>
</evidence>
<evidence type="ECO:0000256" key="2">
    <source>
        <dbReference type="ARBA" id="ARBA00022692"/>
    </source>
</evidence>
<comment type="subcellular location">
    <subcellularLocation>
        <location evidence="1">Preautophagosomal structure membrane</location>
        <topology evidence="1">Single-pass type I membrane protein</topology>
    </subcellularLocation>
</comment>
<proteinExistence type="predicted"/>
<protein>
    <recommendedName>
        <fullName evidence="11">Cation-dependent mannose-6-phosphate receptor</fullName>
    </recommendedName>
</protein>
<gene>
    <name evidence="9" type="primary">105312528</name>
</gene>
<dbReference type="PANTHER" id="PTHR15071">
    <property type="entry name" value="MANNOSE-6-PHOSPHATE RECEPTOR FAMILY MEMBER"/>
    <property type="match status" value="1"/>
</dbReference>
<dbReference type="Pfam" id="PF09451">
    <property type="entry name" value="ATG27"/>
    <property type="match status" value="1"/>
</dbReference>
<dbReference type="GO" id="GO:0005802">
    <property type="term" value="C:trans-Golgi network"/>
    <property type="evidence" value="ECO:0007669"/>
    <property type="project" value="TreeGrafter"/>
</dbReference>
<evidence type="ECO:0000256" key="6">
    <source>
        <dbReference type="ARBA" id="ARBA00023136"/>
    </source>
</evidence>
<dbReference type="GO" id="GO:0015031">
    <property type="term" value="P:protein transport"/>
    <property type="evidence" value="ECO:0007669"/>
    <property type="project" value="UniProtKB-KW"/>
</dbReference>
<dbReference type="GO" id="GO:0034045">
    <property type="term" value="C:phagophore assembly site membrane"/>
    <property type="evidence" value="ECO:0007669"/>
    <property type="project" value="UniProtKB-SubCell"/>
</dbReference>
<reference evidence="10" key="1">
    <citation type="journal article" date="2010" name="Nature">
        <title>The Amphimedon queenslandica genome and the evolution of animal complexity.</title>
        <authorList>
            <person name="Srivastava M."/>
            <person name="Simakov O."/>
            <person name="Chapman J."/>
            <person name="Fahey B."/>
            <person name="Gauthier M.E."/>
            <person name="Mitros T."/>
            <person name="Richards G.S."/>
            <person name="Conaco C."/>
            <person name="Dacre M."/>
            <person name="Hellsten U."/>
            <person name="Larroux C."/>
            <person name="Putnam N.H."/>
            <person name="Stanke M."/>
            <person name="Adamska M."/>
            <person name="Darling A."/>
            <person name="Degnan S.M."/>
            <person name="Oakley T.H."/>
            <person name="Plachetzki D.C."/>
            <person name="Zhai Y."/>
            <person name="Adamski M."/>
            <person name="Calcino A."/>
            <person name="Cummins S.F."/>
            <person name="Goodstein D.M."/>
            <person name="Harris C."/>
            <person name="Jackson D.J."/>
            <person name="Leys S.P."/>
            <person name="Shu S."/>
            <person name="Woodcroft B.J."/>
            <person name="Vervoort M."/>
            <person name="Kosik K.S."/>
            <person name="Manning G."/>
            <person name="Degnan B.M."/>
            <person name="Rokhsar D.S."/>
        </authorList>
    </citation>
    <scope>NUCLEOTIDE SEQUENCE [LARGE SCALE GENOMIC DNA]</scope>
</reference>
<dbReference type="PROSITE" id="PS51257">
    <property type="entry name" value="PROKAR_LIPOPROTEIN"/>
    <property type="match status" value="1"/>
</dbReference>
<sequence>MELLRRRSLFPVLLIAYACSVKYTVTGQINCNIVGLDSCVCDTPQGRIDLTSIANSDGTPRFKNIQGETFERYEYSYNPCYGFQTGTNGCGINGAVNAACQEETSFDDQYSCGLTSTETFKYYSNGKTELQYDGGEGGRITVVEVICDESATTPSIRSFDDGDVPYRYDFQLRTECGCPGRCHGSKPKPGGGAGGSDKSGAIGLTLIFLSLFGLALYFVIGIVVRKYRFQKSGREMIPNHEFWFVLPYLIKDGALFTFNSIRGLVLRGDKSPSDYDKL</sequence>
<dbReference type="InParanoid" id="A0A1X7V0Q4"/>
<evidence type="ECO:0000256" key="5">
    <source>
        <dbReference type="ARBA" id="ARBA00022989"/>
    </source>
</evidence>
<organism evidence="9">
    <name type="scientific">Amphimedon queenslandica</name>
    <name type="common">Sponge</name>
    <dbReference type="NCBI Taxonomy" id="400682"/>
    <lineage>
        <taxon>Eukaryota</taxon>
        <taxon>Metazoa</taxon>
        <taxon>Porifera</taxon>
        <taxon>Demospongiae</taxon>
        <taxon>Heteroscleromorpha</taxon>
        <taxon>Haplosclerida</taxon>
        <taxon>Niphatidae</taxon>
        <taxon>Amphimedon</taxon>
    </lineage>
</organism>
<evidence type="ECO:0000256" key="7">
    <source>
        <dbReference type="SAM" id="Phobius"/>
    </source>
</evidence>
<name>A0A1X7V0Q4_AMPQE</name>
<evidence type="ECO:0000313" key="9">
    <source>
        <dbReference type="EnsemblMetazoa" id="Aqu2.1.33531_001"/>
    </source>
</evidence>
<feature type="transmembrane region" description="Helical" evidence="7">
    <location>
        <begin position="201"/>
        <end position="224"/>
    </location>
</feature>
<keyword evidence="5 7" id="KW-1133">Transmembrane helix</keyword>
<dbReference type="Gene3D" id="2.70.130.10">
    <property type="entry name" value="Mannose-6-phosphate receptor binding domain"/>
    <property type="match status" value="1"/>
</dbReference>
<feature type="signal peptide" evidence="8">
    <location>
        <begin position="1"/>
        <end position="27"/>
    </location>
</feature>
<feature type="chain" id="PRO_5010852642" description="Cation-dependent mannose-6-phosphate receptor" evidence="8">
    <location>
        <begin position="28"/>
        <end position="278"/>
    </location>
</feature>
<keyword evidence="2 7" id="KW-0812">Transmembrane</keyword>
<dbReference type="GO" id="GO:0000139">
    <property type="term" value="C:Golgi membrane"/>
    <property type="evidence" value="ECO:0007669"/>
    <property type="project" value="UniProtKB-SubCell"/>
</dbReference>
<dbReference type="PANTHER" id="PTHR15071:SF0">
    <property type="entry name" value="MANNOSE 6-PHOSPHATE RECEPTOR-LIKE PROTEIN 1"/>
    <property type="match status" value="1"/>
</dbReference>
<dbReference type="eggNOG" id="ENOG502S657">
    <property type="taxonomic scope" value="Eukaryota"/>
</dbReference>
<evidence type="ECO:0008006" key="11">
    <source>
        <dbReference type="Google" id="ProtNLM"/>
    </source>
</evidence>
<evidence type="ECO:0000256" key="3">
    <source>
        <dbReference type="ARBA" id="ARBA00022729"/>
    </source>
</evidence>
<evidence type="ECO:0000256" key="4">
    <source>
        <dbReference type="ARBA" id="ARBA00022927"/>
    </source>
</evidence>
<accession>A0A1X7V0Q4</accession>
<keyword evidence="3 8" id="KW-0732">Signal</keyword>
<dbReference type="OMA" id="SVWCMIC"/>